<gene>
    <name evidence="2" type="ORF">BJN45_06500</name>
</gene>
<dbReference type="STRING" id="418702.BJN45_06500"/>
<sequence>MNAVRLIDNLQQRLFRWQDDGTTSIRLGQRRIFIVPSRGGLLFALALVVMLIGAINYNLALGHALVFLLAGIGISGMVHTFRNLHGLSITPGRCAPVFVGEKAEFELILDNDRPMTRRSLVFEADKGMSAIVAVNGHDRAKITVPVGSHRRGWMALPRVRLSTRYPLGLFTAWSYLQPAMRCLVYPCPRPTPLPENTLRPLGGISNGQGGQEDFSGFRERQPADSLRHVAWKASARDNGQRPLLIKQFAGGSDAELDLAWSATDPALADETRLSMLTAWVLEAGSRHLHFALSLPGQEIPAGSGEAHQQRCLEALALFPS</sequence>
<dbReference type="AlphaFoldDB" id="A0A1R1I7U5"/>
<dbReference type="PANTHER" id="PTHR34351:SF1">
    <property type="entry name" value="SLR1927 PROTEIN"/>
    <property type="match status" value="1"/>
</dbReference>
<protein>
    <submittedName>
        <fullName evidence="2">Uncharacterized protein</fullName>
    </submittedName>
</protein>
<feature type="transmembrane region" description="Helical" evidence="1">
    <location>
        <begin position="61"/>
        <end position="81"/>
    </location>
</feature>
<dbReference type="EMBL" id="MTHD01000002">
    <property type="protein sequence ID" value="OMG54822.1"/>
    <property type="molecule type" value="Genomic_DNA"/>
</dbReference>
<keyword evidence="3" id="KW-1185">Reference proteome</keyword>
<comment type="caution">
    <text evidence="2">The sequence shown here is derived from an EMBL/GenBank/DDBJ whole genome shotgun (WGS) entry which is preliminary data.</text>
</comment>
<reference evidence="2 3" key="1">
    <citation type="submission" date="2016-10" db="EMBL/GenBank/DDBJ databases">
        <title>Alkaliphiles isolated from bioreactors.</title>
        <authorList>
            <person name="Salah Z."/>
            <person name="Rout S.P."/>
            <person name="Humphreys P.N."/>
        </authorList>
    </citation>
    <scope>NUCLEOTIDE SEQUENCE [LARGE SCALE GENOMIC DNA]</scope>
    <source>
        <strain evidence="2 3">ZS02</strain>
    </source>
</reference>
<evidence type="ECO:0000256" key="1">
    <source>
        <dbReference type="SAM" id="Phobius"/>
    </source>
</evidence>
<keyword evidence="1" id="KW-1133">Transmembrane helix</keyword>
<keyword evidence="1" id="KW-0472">Membrane</keyword>
<name>A0A1R1I7U5_9RHOO</name>
<keyword evidence="1" id="KW-0812">Transmembrane</keyword>
<accession>A0A1R1I7U5</accession>
<dbReference type="Proteomes" id="UP000187526">
    <property type="component" value="Unassembled WGS sequence"/>
</dbReference>
<evidence type="ECO:0000313" key="2">
    <source>
        <dbReference type="EMBL" id="OMG54822.1"/>
    </source>
</evidence>
<proteinExistence type="predicted"/>
<evidence type="ECO:0000313" key="3">
    <source>
        <dbReference type="Proteomes" id="UP000187526"/>
    </source>
</evidence>
<dbReference type="PANTHER" id="PTHR34351">
    <property type="entry name" value="SLR1927 PROTEIN-RELATED"/>
    <property type="match status" value="1"/>
</dbReference>
<organism evidence="2 3">
    <name type="scientific">Azonexus hydrophilus</name>
    <dbReference type="NCBI Taxonomy" id="418702"/>
    <lineage>
        <taxon>Bacteria</taxon>
        <taxon>Pseudomonadati</taxon>
        <taxon>Pseudomonadota</taxon>
        <taxon>Betaproteobacteria</taxon>
        <taxon>Rhodocyclales</taxon>
        <taxon>Azonexaceae</taxon>
        <taxon>Azonexus</taxon>
    </lineage>
</organism>
<feature type="transmembrane region" description="Helical" evidence="1">
    <location>
        <begin position="32"/>
        <end position="55"/>
    </location>
</feature>